<proteinExistence type="inferred from homology"/>
<dbReference type="InterPro" id="IPR051448">
    <property type="entry name" value="CdaR-like_regulators"/>
</dbReference>
<organism evidence="4 5">
    <name type="scientific">Lapillicoccus jejuensis</name>
    <dbReference type="NCBI Taxonomy" id="402171"/>
    <lineage>
        <taxon>Bacteria</taxon>
        <taxon>Bacillati</taxon>
        <taxon>Actinomycetota</taxon>
        <taxon>Actinomycetes</taxon>
        <taxon>Micrococcales</taxon>
        <taxon>Intrasporangiaceae</taxon>
        <taxon>Lapillicoccus</taxon>
    </lineage>
</organism>
<evidence type="ECO:0000259" key="2">
    <source>
        <dbReference type="Pfam" id="PF13556"/>
    </source>
</evidence>
<evidence type="ECO:0000313" key="4">
    <source>
        <dbReference type="EMBL" id="TQJ07829.1"/>
    </source>
</evidence>
<dbReference type="PANTHER" id="PTHR33744:SF17">
    <property type="entry name" value="CONSERVED PROTEIN"/>
    <property type="match status" value="1"/>
</dbReference>
<dbReference type="RefSeq" id="WP_141847124.1">
    <property type="nucleotide sequence ID" value="NZ_BAAAPR010000017.1"/>
</dbReference>
<reference evidence="4 5" key="1">
    <citation type="submission" date="2019-06" db="EMBL/GenBank/DDBJ databases">
        <title>Sequencing the genomes of 1000 actinobacteria strains.</title>
        <authorList>
            <person name="Klenk H.-P."/>
        </authorList>
    </citation>
    <scope>NUCLEOTIDE SEQUENCE [LARGE SCALE GENOMIC DNA]</scope>
    <source>
        <strain evidence="4 5">DSM 18607</strain>
    </source>
</reference>
<dbReference type="SUPFAM" id="SSF55781">
    <property type="entry name" value="GAF domain-like"/>
    <property type="match status" value="1"/>
</dbReference>
<dbReference type="Pfam" id="PF13556">
    <property type="entry name" value="HTH_30"/>
    <property type="match status" value="1"/>
</dbReference>
<feature type="domain" description="CdaR GGDEF-like" evidence="3">
    <location>
        <begin position="161"/>
        <end position="290"/>
    </location>
</feature>
<name>A0A542DXL9_9MICO</name>
<evidence type="ECO:0000259" key="3">
    <source>
        <dbReference type="Pfam" id="PF17853"/>
    </source>
</evidence>
<dbReference type="Pfam" id="PF17853">
    <property type="entry name" value="GGDEF_2"/>
    <property type="match status" value="1"/>
</dbReference>
<dbReference type="Proteomes" id="UP000317893">
    <property type="component" value="Unassembled WGS sequence"/>
</dbReference>
<protein>
    <submittedName>
        <fullName evidence="4">Sugar diacid utilization regulator</fullName>
    </submittedName>
</protein>
<dbReference type="InterPro" id="IPR041522">
    <property type="entry name" value="CdaR_GGDEF"/>
</dbReference>
<accession>A0A542DXL9</accession>
<comment type="similarity">
    <text evidence="1">Belongs to the CdaR family.</text>
</comment>
<comment type="caution">
    <text evidence="4">The sequence shown here is derived from an EMBL/GenBank/DDBJ whole genome shotgun (WGS) entry which is preliminary data.</text>
</comment>
<dbReference type="InterPro" id="IPR025736">
    <property type="entry name" value="PucR_C-HTH_dom"/>
</dbReference>
<dbReference type="Gene3D" id="1.10.10.2840">
    <property type="entry name" value="PucR C-terminal helix-turn-helix domain"/>
    <property type="match status" value="1"/>
</dbReference>
<dbReference type="OrthoDB" id="3505602at2"/>
<keyword evidence="5" id="KW-1185">Reference proteome</keyword>
<dbReference type="InterPro" id="IPR042070">
    <property type="entry name" value="PucR_C-HTH_sf"/>
</dbReference>
<dbReference type="EMBL" id="VFMN01000001">
    <property type="protein sequence ID" value="TQJ07829.1"/>
    <property type="molecule type" value="Genomic_DNA"/>
</dbReference>
<evidence type="ECO:0000256" key="1">
    <source>
        <dbReference type="ARBA" id="ARBA00006754"/>
    </source>
</evidence>
<evidence type="ECO:0000313" key="5">
    <source>
        <dbReference type="Proteomes" id="UP000317893"/>
    </source>
</evidence>
<sequence length="417" mass="43896">MSTGAVQDLVDTLAAGLRRSVVVDDPQVRLLHASRHYGDEDDVRRRAVLQRDAGPEIVGYVLAQGVASWSRPGTIPAAEELGLRARLCVPVRWRGTLLGLLMVVDADGTLRPDEVARIAAGADELAALLAEDRRPELDPAAQDDAEALEDLAADQPSVRRSALRHLGARLGPRAELPLRAVVLVCRDEAAAEGGSPGHPAAALRYALSGEVVAPPAWGLLTSVRDDRATVLVTARTDPGEDAVAGLAERLVARVDAVGAGRLRCVAGVGGAGHGLEQARAVIGQARTAASAAGRVRPGPVVRWSGLGEYAVLLRLPLDRLAGPDGPGVDALPDEVSRLLAHDRDGTAVTTVLAFLDHAGSAPAAADALHVHRTTLYYRLERIREATGLDLDDGRTRLALHAGLRLRELLDPAGLRQV</sequence>
<dbReference type="PANTHER" id="PTHR33744">
    <property type="entry name" value="CARBOHYDRATE DIACID REGULATOR"/>
    <property type="match status" value="1"/>
</dbReference>
<gene>
    <name evidence="4" type="ORF">FB458_0899</name>
</gene>
<feature type="domain" description="PucR C-terminal helix-turn-helix" evidence="2">
    <location>
        <begin position="348"/>
        <end position="405"/>
    </location>
</feature>
<dbReference type="AlphaFoldDB" id="A0A542DXL9"/>